<organism evidence="1 2">
    <name type="scientific">Cyanomargarita calcarea GSE-NOS-MK-12-04C</name>
    <dbReference type="NCBI Taxonomy" id="2839659"/>
    <lineage>
        <taxon>Bacteria</taxon>
        <taxon>Bacillati</taxon>
        <taxon>Cyanobacteriota</taxon>
        <taxon>Cyanophyceae</taxon>
        <taxon>Nostocales</taxon>
        <taxon>Cyanomargaritaceae</taxon>
        <taxon>Cyanomargarita</taxon>
    </lineage>
</organism>
<dbReference type="EMBL" id="JAHHGZ010000020">
    <property type="protein sequence ID" value="MBW4669360.1"/>
    <property type="molecule type" value="Genomic_DNA"/>
</dbReference>
<proteinExistence type="predicted"/>
<name>A0A951UVY0_9CYAN</name>
<sequence>MNDIFFQVIIAVVLVVLAQAMLTKPTDIQSEQASQSNITAFTNKLPTVKYASLPNNPFSDSDASNFGGTDFRSLAPKNSVVKSLEFLTINAFYEKYMVDVPEKPLTITPNRNVAVLVMEFPNGFVNNHLIFSFATVVQAIDVLTEETFAVSVKGKVIKKLRNQSGLN</sequence>
<evidence type="ECO:0000313" key="1">
    <source>
        <dbReference type="EMBL" id="MBW4669360.1"/>
    </source>
</evidence>
<dbReference type="Proteomes" id="UP000729701">
    <property type="component" value="Unassembled WGS sequence"/>
</dbReference>
<accession>A0A951UVY0</accession>
<reference evidence="1" key="1">
    <citation type="submission" date="2021-05" db="EMBL/GenBank/DDBJ databases">
        <authorList>
            <person name="Pietrasiak N."/>
            <person name="Ward R."/>
            <person name="Stajich J.E."/>
            <person name="Kurbessoian T."/>
        </authorList>
    </citation>
    <scope>NUCLEOTIDE SEQUENCE</scope>
    <source>
        <strain evidence="1">GSE-NOS-MK-12-04C</strain>
    </source>
</reference>
<comment type="caution">
    <text evidence="1">The sequence shown here is derived from an EMBL/GenBank/DDBJ whole genome shotgun (WGS) entry which is preliminary data.</text>
</comment>
<protein>
    <submittedName>
        <fullName evidence="1">Uncharacterized protein</fullName>
    </submittedName>
</protein>
<reference evidence="1" key="2">
    <citation type="journal article" date="2022" name="Microbiol. Resour. Announc.">
        <title>Metagenome Sequencing to Explore Phylogenomics of Terrestrial Cyanobacteria.</title>
        <authorList>
            <person name="Ward R.D."/>
            <person name="Stajich J.E."/>
            <person name="Johansen J.R."/>
            <person name="Huntemann M."/>
            <person name="Clum A."/>
            <person name="Foster B."/>
            <person name="Foster B."/>
            <person name="Roux S."/>
            <person name="Palaniappan K."/>
            <person name="Varghese N."/>
            <person name="Mukherjee S."/>
            <person name="Reddy T.B.K."/>
            <person name="Daum C."/>
            <person name="Copeland A."/>
            <person name="Chen I.A."/>
            <person name="Ivanova N.N."/>
            <person name="Kyrpides N.C."/>
            <person name="Shapiro N."/>
            <person name="Eloe-Fadrosh E.A."/>
            <person name="Pietrasiak N."/>
        </authorList>
    </citation>
    <scope>NUCLEOTIDE SEQUENCE</scope>
    <source>
        <strain evidence="1">GSE-NOS-MK-12-04C</strain>
    </source>
</reference>
<evidence type="ECO:0000313" key="2">
    <source>
        <dbReference type="Proteomes" id="UP000729701"/>
    </source>
</evidence>
<gene>
    <name evidence="1" type="ORF">KME60_18560</name>
</gene>
<dbReference type="AlphaFoldDB" id="A0A951UVY0"/>